<reference evidence="2 3" key="1">
    <citation type="submission" date="2014-04" db="EMBL/GenBank/DDBJ databases">
        <authorList>
            <consortium name="DOE Joint Genome Institute"/>
            <person name="Kuo A."/>
            <person name="Gay G."/>
            <person name="Dore J."/>
            <person name="Kohler A."/>
            <person name="Nagy L.G."/>
            <person name="Floudas D."/>
            <person name="Copeland A."/>
            <person name="Barry K.W."/>
            <person name="Cichocki N."/>
            <person name="Veneault-Fourrey C."/>
            <person name="LaButti K."/>
            <person name="Lindquist E.A."/>
            <person name="Lipzen A."/>
            <person name="Lundell T."/>
            <person name="Morin E."/>
            <person name="Murat C."/>
            <person name="Sun H."/>
            <person name="Tunlid A."/>
            <person name="Henrissat B."/>
            <person name="Grigoriev I.V."/>
            <person name="Hibbett D.S."/>
            <person name="Martin F."/>
            <person name="Nordberg H.P."/>
            <person name="Cantor M.N."/>
            <person name="Hua S.X."/>
        </authorList>
    </citation>
    <scope>NUCLEOTIDE SEQUENCE [LARGE SCALE GENOMIC DNA]</scope>
    <source>
        <strain evidence="3">h7</strain>
    </source>
</reference>
<evidence type="ECO:0000313" key="2">
    <source>
        <dbReference type="EMBL" id="KIM39182.1"/>
    </source>
</evidence>
<dbReference type="PANTHER" id="PTHR40465">
    <property type="entry name" value="CHROMOSOME 1, WHOLE GENOME SHOTGUN SEQUENCE"/>
    <property type="match status" value="1"/>
</dbReference>
<protein>
    <submittedName>
        <fullName evidence="2">Uncharacterized protein</fullName>
    </submittedName>
</protein>
<feature type="non-terminal residue" evidence="2">
    <location>
        <position position="110"/>
    </location>
</feature>
<dbReference type="HOGENOM" id="CLU_046025_16_2_1"/>
<feature type="non-terminal residue" evidence="2">
    <location>
        <position position="1"/>
    </location>
</feature>
<evidence type="ECO:0000313" key="3">
    <source>
        <dbReference type="Proteomes" id="UP000053424"/>
    </source>
</evidence>
<dbReference type="Proteomes" id="UP000053424">
    <property type="component" value="Unassembled WGS sequence"/>
</dbReference>
<proteinExistence type="predicted"/>
<keyword evidence="1" id="KW-0472">Membrane</keyword>
<keyword evidence="3" id="KW-1185">Reference proteome</keyword>
<feature type="transmembrane region" description="Helical" evidence="1">
    <location>
        <begin position="71"/>
        <end position="94"/>
    </location>
</feature>
<feature type="transmembrane region" description="Helical" evidence="1">
    <location>
        <begin position="6"/>
        <end position="23"/>
    </location>
</feature>
<keyword evidence="1" id="KW-0812">Transmembrane</keyword>
<name>A0A0C2YDU5_HEBCY</name>
<keyword evidence="1" id="KW-1133">Transmembrane helix</keyword>
<accession>A0A0C2YDU5</accession>
<dbReference type="STRING" id="686832.A0A0C2YDU5"/>
<gene>
    <name evidence="2" type="ORF">M413DRAFT_55882</name>
</gene>
<dbReference type="OrthoDB" id="3053835at2759"/>
<dbReference type="AlphaFoldDB" id="A0A0C2YDU5"/>
<sequence length="110" mass="12383">LLTTLLHSGLFGVLSVQVYLYYLAFPHDRVYMKCLVYGVYILELIQSVFIVEDGFRIFVASFGDIVAIDRVGTTWLSVPILTAIDTSIIQIFYAHRISVLARSKKALPVV</sequence>
<organism evidence="2 3">
    <name type="scientific">Hebeloma cylindrosporum</name>
    <dbReference type="NCBI Taxonomy" id="76867"/>
    <lineage>
        <taxon>Eukaryota</taxon>
        <taxon>Fungi</taxon>
        <taxon>Dikarya</taxon>
        <taxon>Basidiomycota</taxon>
        <taxon>Agaricomycotina</taxon>
        <taxon>Agaricomycetes</taxon>
        <taxon>Agaricomycetidae</taxon>
        <taxon>Agaricales</taxon>
        <taxon>Agaricineae</taxon>
        <taxon>Hymenogastraceae</taxon>
        <taxon>Hebeloma</taxon>
    </lineage>
</organism>
<reference evidence="3" key="2">
    <citation type="submission" date="2015-01" db="EMBL/GenBank/DDBJ databases">
        <title>Evolutionary Origins and Diversification of the Mycorrhizal Mutualists.</title>
        <authorList>
            <consortium name="DOE Joint Genome Institute"/>
            <consortium name="Mycorrhizal Genomics Consortium"/>
            <person name="Kohler A."/>
            <person name="Kuo A."/>
            <person name="Nagy L.G."/>
            <person name="Floudas D."/>
            <person name="Copeland A."/>
            <person name="Barry K.W."/>
            <person name="Cichocki N."/>
            <person name="Veneault-Fourrey C."/>
            <person name="LaButti K."/>
            <person name="Lindquist E.A."/>
            <person name="Lipzen A."/>
            <person name="Lundell T."/>
            <person name="Morin E."/>
            <person name="Murat C."/>
            <person name="Riley R."/>
            <person name="Ohm R."/>
            <person name="Sun H."/>
            <person name="Tunlid A."/>
            <person name="Henrissat B."/>
            <person name="Grigoriev I.V."/>
            <person name="Hibbett D.S."/>
            <person name="Martin F."/>
        </authorList>
    </citation>
    <scope>NUCLEOTIDE SEQUENCE [LARGE SCALE GENOMIC DNA]</scope>
    <source>
        <strain evidence="3">h7</strain>
    </source>
</reference>
<feature type="transmembrane region" description="Helical" evidence="1">
    <location>
        <begin position="30"/>
        <end position="51"/>
    </location>
</feature>
<evidence type="ECO:0000256" key="1">
    <source>
        <dbReference type="SAM" id="Phobius"/>
    </source>
</evidence>
<dbReference type="PANTHER" id="PTHR40465:SF1">
    <property type="entry name" value="DUF6534 DOMAIN-CONTAINING PROTEIN"/>
    <property type="match status" value="1"/>
</dbReference>
<dbReference type="EMBL" id="KN831786">
    <property type="protein sequence ID" value="KIM39182.1"/>
    <property type="molecule type" value="Genomic_DNA"/>
</dbReference>